<dbReference type="Pfam" id="PF00723">
    <property type="entry name" value="Glyco_hydro_15"/>
    <property type="match status" value="1"/>
</dbReference>
<dbReference type="NCBIfam" id="TIGR01535">
    <property type="entry name" value="glucan_glucosid"/>
    <property type="match status" value="1"/>
</dbReference>
<proteinExistence type="predicted"/>
<dbReference type="SUPFAM" id="SSF74650">
    <property type="entry name" value="Galactose mutarotase-like"/>
    <property type="match status" value="1"/>
</dbReference>
<dbReference type="CDD" id="cd07430">
    <property type="entry name" value="GH15_N"/>
    <property type="match status" value="1"/>
</dbReference>
<protein>
    <submittedName>
        <fullName evidence="4">Glucoamylase</fullName>
    </submittedName>
</protein>
<gene>
    <name evidence="4" type="ORF">SAMN05444158_5391</name>
</gene>
<feature type="domain" description="Glucodextranase N-terminal" evidence="3">
    <location>
        <begin position="9"/>
        <end position="267"/>
    </location>
</feature>
<dbReference type="Proteomes" id="UP000243904">
    <property type="component" value="Chromosome I"/>
</dbReference>
<dbReference type="Pfam" id="PF09137">
    <property type="entry name" value="Glucodextran_N"/>
    <property type="match status" value="1"/>
</dbReference>
<dbReference type="EMBL" id="LT629750">
    <property type="protein sequence ID" value="SDT32007.1"/>
    <property type="molecule type" value="Genomic_DNA"/>
</dbReference>
<evidence type="ECO:0000313" key="4">
    <source>
        <dbReference type="EMBL" id="SDT32007.1"/>
    </source>
</evidence>
<reference evidence="5" key="1">
    <citation type="submission" date="2016-10" db="EMBL/GenBank/DDBJ databases">
        <authorList>
            <person name="Varghese N."/>
            <person name="Submissions S."/>
        </authorList>
    </citation>
    <scope>NUCLEOTIDE SEQUENCE [LARGE SCALE GENOMIC DNA]</scope>
    <source>
        <strain evidence="5">GAS369</strain>
    </source>
</reference>
<dbReference type="GO" id="GO:0016757">
    <property type="term" value="F:glycosyltransferase activity"/>
    <property type="evidence" value="ECO:0007669"/>
    <property type="project" value="UniProtKB-ARBA"/>
</dbReference>
<organism evidence="4 5">
    <name type="scientific">Bradyrhizobium canariense</name>
    <dbReference type="NCBI Taxonomy" id="255045"/>
    <lineage>
        <taxon>Bacteria</taxon>
        <taxon>Pseudomonadati</taxon>
        <taxon>Pseudomonadota</taxon>
        <taxon>Alphaproteobacteria</taxon>
        <taxon>Hyphomicrobiales</taxon>
        <taxon>Nitrobacteraceae</taxon>
        <taxon>Bradyrhizobium</taxon>
    </lineage>
</organism>
<dbReference type="InterPro" id="IPR015220">
    <property type="entry name" value="Glucodextranase_N"/>
</dbReference>
<dbReference type="InterPro" id="IPR012341">
    <property type="entry name" value="6hp_glycosidase-like_sf"/>
</dbReference>
<accession>A0A1H1ZEN1</accession>
<dbReference type="InterPro" id="IPR014718">
    <property type="entry name" value="GH-type_carb-bd"/>
</dbReference>
<dbReference type="GO" id="GO:0005975">
    <property type="term" value="P:carbohydrate metabolic process"/>
    <property type="evidence" value="ECO:0007669"/>
    <property type="project" value="InterPro"/>
</dbReference>
<dbReference type="PANTHER" id="PTHR31616">
    <property type="entry name" value="TREHALASE"/>
    <property type="match status" value="1"/>
</dbReference>
<dbReference type="PANTHER" id="PTHR31616:SF0">
    <property type="entry name" value="GLUCAN 1,4-ALPHA-GLUCOSIDASE"/>
    <property type="match status" value="1"/>
</dbReference>
<dbReference type="RefSeq" id="WP_146689455.1">
    <property type="nucleotide sequence ID" value="NZ_LT629750.1"/>
</dbReference>
<dbReference type="AlphaFoldDB" id="A0A1H1ZEN1"/>
<name>A0A1H1ZEN1_9BRAD</name>
<dbReference type="InterPro" id="IPR011013">
    <property type="entry name" value="Gal_mutarotase_sf_dom"/>
</dbReference>
<evidence type="ECO:0000313" key="5">
    <source>
        <dbReference type="Proteomes" id="UP000243904"/>
    </source>
</evidence>
<evidence type="ECO:0000256" key="1">
    <source>
        <dbReference type="SAM" id="MobiDB-lite"/>
    </source>
</evidence>
<dbReference type="GO" id="GO:0030246">
    <property type="term" value="F:carbohydrate binding"/>
    <property type="evidence" value="ECO:0007669"/>
    <property type="project" value="InterPro"/>
</dbReference>
<dbReference type="GO" id="GO:0004553">
    <property type="term" value="F:hydrolase activity, hydrolyzing O-glycosyl compounds"/>
    <property type="evidence" value="ECO:0007669"/>
    <property type="project" value="TreeGrafter"/>
</dbReference>
<dbReference type="SUPFAM" id="SSF48208">
    <property type="entry name" value="Six-hairpin glycosidases"/>
    <property type="match status" value="1"/>
</dbReference>
<evidence type="ECO:0000259" key="3">
    <source>
        <dbReference type="Pfam" id="PF09137"/>
    </source>
</evidence>
<dbReference type="InterPro" id="IPR011613">
    <property type="entry name" value="GH15-like"/>
</dbReference>
<evidence type="ECO:0000259" key="2">
    <source>
        <dbReference type="Pfam" id="PF00723"/>
    </source>
</evidence>
<dbReference type="InterPro" id="IPR008928">
    <property type="entry name" value="6-hairpin_glycosidase_sf"/>
</dbReference>
<sequence length="799" mass="87170">MTDFTAPRGSPGIPPRWTSSAKTAVGTAARAESRIWFTISHGILNEIYAPRLDSACIRDFGFIVTANGYFSEEKRATNQTVEMIEDGVPAFRLVNTSIDGRYRISKTVFSDPLREVVLQQIHFEALVGTLADYQLHAIIAPHLVNAGADNTGWCGNFKGHAMLFAEGRGTALAVASSVPWLARSAGYVGISDAWQTLSRGQGLREEFDRAENGNVAIAGTLDLAAHDGRVVLAIGVGAMPEEAGLRALLSLQHPRLALEHYCVGWRQKQAELLPLDEPCDASGLNRYRVSTAVLSTHRDEASGAIIASLSIPWGFSKSDDDLGGYHLVWPRDLVETAGGLLAAGGVASAKSVLDYLVAIQEADGHWSQNSWLDGRPYWGGIQIDETGFPILLYDMLLRAGAIEPADRGRYVDMIRDAAGYIVRNGPATQQDRWEEDGGYSAFTIAVEISALLAAAEAMEAAGQSAIARYLTETADGWNEQIDDWAYARDTEISRQLGIDGYYMRIGFSSGDANARSHGLIPIRNRPNGNEAVQAGLLISPDALALVRFGLRAADDPRILNTVKAIDALLKRDLPAGPYWYRYNDDGYGEHEDGAPFDGAGIGRLWPLLTGERAHYELAAGRPQEARRLLATLEASASPGGLIPEQIWDSDDIPSKELFLGRPSGSAMPLVWAHAEHIKLLRSLRDNAVFDMPPQTLNRYVKSTPAPAPIVWQLTSRVDRIAPGRILRLEFLEEAQIHWSTDNWATIADSPTVATGLGMHILDLPTARLTSEGTVRFTIFWPKQSRWEGADFQVGIVKAD</sequence>
<feature type="region of interest" description="Disordered" evidence="1">
    <location>
        <begin position="1"/>
        <end position="21"/>
    </location>
</feature>
<dbReference type="InterPro" id="IPR006425">
    <property type="entry name" value="Glucoamylase_bac"/>
</dbReference>
<keyword evidence="5" id="KW-1185">Reference proteome</keyword>
<feature type="domain" description="GH15-like" evidence="2">
    <location>
        <begin position="297"/>
        <end position="679"/>
    </location>
</feature>
<dbReference type="Gene3D" id="2.70.98.10">
    <property type="match status" value="1"/>
</dbReference>
<dbReference type="Gene3D" id="1.50.10.10">
    <property type="match status" value="1"/>
</dbReference>